<feature type="region of interest" description="Disordered" evidence="5">
    <location>
        <begin position="850"/>
        <end position="869"/>
    </location>
</feature>
<dbReference type="InterPro" id="IPR006856">
    <property type="entry name" value="MATalpha_HMGbox"/>
</dbReference>
<evidence type="ECO:0000256" key="5">
    <source>
        <dbReference type="SAM" id="MobiDB-lite"/>
    </source>
</evidence>
<feature type="region of interest" description="Disordered" evidence="5">
    <location>
        <begin position="1"/>
        <end position="22"/>
    </location>
</feature>
<gene>
    <name evidence="7" type="ORF">TWF191_002888</name>
</gene>
<evidence type="ECO:0000256" key="1">
    <source>
        <dbReference type="ARBA" id="ARBA00023015"/>
    </source>
</evidence>
<dbReference type="GO" id="GO:0008301">
    <property type="term" value="F:DNA binding, bending"/>
    <property type="evidence" value="ECO:0007669"/>
    <property type="project" value="InterPro"/>
</dbReference>
<protein>
    <recommendedName>
        <fullName evidence="6">Alpha box domain-containing protein</fullName>
    </recommendedName>
</protein>
<feature type="compositionally biased region" description="Basic and acidic residues" evidence="5">
    <location>
        <begin position="320"/>
        <end position="334"/>
    </location>
</feature>
<dbReference type="GO" id="GO:0005634">
    <property type="term" value="C:nucleus"/>
    <property type="evidence" value="ECO:0007669"/>
    <property type="project" value="InterPro"/>
</dbReference>
<proteinExistence type="predicted"/>
<evidence type="ECO:0000313" key="7">
    <source>
        <dbReference type="EMBL" id="KAF3202800.1"/>
    </source>
</evidence>
<feature type="domain" description="Alpha box" evidence="6">
    <location>
        <begin position="162"/>
        <end position="253"/>
    </location>
</feature>
<feature type="compositionally biased region" description="Polar residues" evidence="5">
    <location>
        <begin position="582"/>
        <end position="594"/>
    </location>
</feature>
<evidence type="ECO:0000256" key="4">
    <source>
        <dbReference type="ARBA" id="ARBA00023242"/>
    </source>
</evidence>
<dbReference type="InterPro" id="IPR036910">
    <property type="entry name" value="HMG_box_dom_sf"/>
</dbReference>
<evidence type="ECO:0000313" key="8">
    <source>
        <dbReference type="Proteomes" id="UP000483672"/>
    </source>
</evidence>
<feature type="compositionally biased region" description="Acidic residues" evidence="5">
    <location>
        <begin position="379"/>
        <end position="388"/>
    </location>
</feature>
<feature type="compositionally biased region" description="Polar residues" evidence="5">
    <location>
        <begin position="797"/>
        <end position="810"/>
    </location>
</feature>
<feature type="compositionally biased region" description="Polar residues" evidence="5">
    <location>
        <begin position="552"/>
        <end position="561"/>
    </location>
</feature>
<feature type="compositionally biased region" description="Low complexity" evidence="5">
    <location>
        <begin position="715"/>
        <end position="730"/>
    </location>
</feature>
<comment type="caution">
    <text evidence="7">The sequence shown here is derived from an EMBL/GenBank/DDBJ whole genome shotgun (WGS) entry which is preliminary data.</text>
</comment>
<keyword evidence="3" id="KW-0804">Transcription</keyword>
<dbReference type="GO" id="GO:0045895">
    <property type="term" value="P:positive regulation of mating-type specific transcription, DNA-templated"/>
    <property type="evidence" value="ECO:0007669"/>
    <property type="project" value="InterPro"/>
</dbReference>
<keyword evidence="4" id="KW-0539">Nucleus</keyword>
<dbReference type="AlphaFoldDB" id="A0A7C8Q952"/>
<keyword evidence="2" id="KW-0238">DNA-binding</keyword>
<organism evidence="7 8">
    <name type="scientific">Orbilia oligospora</name>
    <name type="common">Nematode-trapping fungus</name>
    <name type="synonym">Arthrobotrys oligospora</name>
    <dbReference type="NCBI Taxonomy" id="2813651"/>
    <lineage>
        <taxon>Eukaryota</taxon>
        <taxon>Fungi</taxon>
        <taxon>Dikarya</taxon>
        <taxon>Ascomycota</taxon>
        <taxon>Pezizomycotina</taxon>
        <taxon>Orbiliomycetes</taxon>
        <taxon>Orbiliales</taxon>
        <taxon>Orbiliaceae</taxon>
        <taxon>Orbilia</taxon>
    </lineage>
</organism>
<dbReference type="Pfam" id="PF04769">
    <property type="entry name" value="MATalpha_HMGbox"/>
    <property type="match status" value="1"/>
</dbReference>
<dbReference type="EMBL" id="WIPF01000163">
    <property type="protein sequence ID" value="KAF3202800.1"/>
    <property type="molecule type" value="Genomic_DNA"/>
</dbReference>
<feature type="compositionally biased region" description="Basic and acidic residues" evidence="5">
    <location>
        <begin position="757"/>
        <end position="767"/>
    </location>
</feature>
<sequence>MLPRQDYGPNIPDRAYRMPMESNQEFRKAKKKFRKAVSLSKDKNKFCTDPTYVTPGRVSSYISKKHLKNVDSFEGVFNIRTGTGVPELKEISTPAQKFWRKRVSVEGVTIEPWRGRECQSKGHDNPVTCAAKPIHVVMDRVPNPEGRLLADEILPVGGRKRKREAEAESPRKKKVVNAWIAYRSYHQSLFKAMHHQSEISGKIKTMYETVSNEDKAKWCDVAREYTKGRDSFPGASRAWLSGMMATIVSNAGLAQQQTDIKTEIPAPPLVELPSKLSFASVHTPQNVAESRKRARENEEPEFGRIPKKARLIIEEKRKRLREAEPEPVQEERSVKKARVLKGDTSSEDLGFDIARYSEHFGIRPEPEDSESSRDTTPDSFDDTTTEDAAETTLDTSLEDALVSAPGIIPKGNPESIPNDISETVLEAVDFILESTLDIALEAVPDIVLEATNTALEPTIDVILEAITDDILEITSNVSLESTSDIILKSTSDMILEITPEIVVEKTPDVIVSDTQDLILETISDAVLESSPEMIVEITPDVIIGDNPDAVSKTPSENSPDTSLDVESDAESDISDRDMFGTPQATPDISPDTSLEISSDNEFLTIMNLLNYPKAAPDDSPGDPPENPPETYLDISSNNEANITPAISDVIIDLFALPKDILENSSDDSPDVVSDGDGISIDDLFATPDVEEEEELAPVTPISYSSDPDDSDSDSRVFSSFEKSFETETSFGSDTSFQNSNFRDGKNILSEFEDDHEPQETPDFKGTSDDPNEVPHLVRPGYGTIGGPLPTSLPPELGSTSTQPALASGSSNAIEDIRNCFSSIEDLMSRYQQPSTLPYDEHTFEEDFEIYDSSETYESSEADYYKEKQD</sequence>
<keyword evidence="1" id="KW-0805">Transcription regulation</keyword>
<accession>A0A7C8Q952</accession>
<feature type="region of interest" description="Disordered" evidence="5">
    <location>
        <begin position="543"/>
        <end position="594"/>
    </location>
</feature>
<dbReference type="SUPFAM" id="SSF47095">
    <property type="entry name" value="HMG-box"/>
    <property type="match status" value="1"/>
</dbReference>
<feature type="compositionally biased region" description="Basic and acidic residues" evidence="5">
    <location>
        <begin position="360"/>
        <end position="376"/>
    </location>
</feature>
<evidence type="ECO:0000259" key="6">
    <source>
        <dbReference type="Pfam" id="PF04769"/>
    </source>
</evidence>
<feature type="region of interest" description="Disordered" evidence="5">
    <location>
        <begin position="320"/>
        <end position="341"/>
    </location>
</feature>
<reference evidence="7 8" key="1">
    <citation type="submission" date="2019-06" db="EMBL/GenBank/DDBJ databases">
        <authorList>
            <person name="Palmer J.M."/>
        </authorList>
    </citation>
    <scope>NUCLEOTIDE SEQUENCE [LARGE SCALE GENOMIC DNA]</scope>
    <source>
        <strain evidence="7 8">TWF191</strain>
    </source>
</reference>
<feature type="compositionally biased region" description="Basic and acidic residues" evidence="5">
    <location>
        <begin position="289"/>
        <end position="302"/>
    </location>
</feature>
<feature type="region of interest" description="Disordered" evidence="5">
    <location>
        <begin position="283"/>
        <end position="302"/>
    </location>
</feature>
<feature type="compositionally biased region" description="Polar residues" evidence="5">
    <location>
        <begin position="731"/>
        <end position="741"/>
    </location>
</feature>
<dbReference type="Proteomes" id="UP000483672">
    <property type="component" value="Unassembled WGS sequence"/>
</dbReference>
<feature type="compositionally biased region" description="Acidic residues" evidence="5">
    <location>
        <begin position="563"/>
        <end position="572"/>
    </location>
</feature>
<evidence type="ECO:0000256" key="3">
    <source>
        <dbReference type="ARBA" id="ARBA00023163"/>
    </source>
</evidence>
<feature type="region of interest" description="Disordered" evidence="5">
    <location>
        <begin position="691"/>
        <end position="810"/>
    </location>
</feature>
<feature type="region of interest" description="Disordered" evidence="5">
    <location>
        <begin position="611"/>
        <end position="630"/>
    </location>
</feature>
<feature type="region of interest" description="Disordered" evidence="5">
    <location>
        <begin position="360"/>
        <end position="388"/>
    </location>
</feature>
<name>A0A7C8Q952_ORBOL</name>
<evidence type="ECO:0000256" key="2">
    <source>
        <dbReference type="ARBA" id="ARBA00023125"/>
    </source>
</evidence>